<proteinExistence type="predicted"/>
<sequence>MKRNKRTTILANEDLTPLTEHILNKMGKEGLAIRKRLKSFYRTRTISADETFEQPLEAAACEAAPH</sequence>
<organism evidence="1">
    <name type="scientific">Desulfobacca acetoxidans</name>
    <dbReference type="NCBI Taxonomy" id="60893"/>
    <lineage>
        <taxon>Bacteria</taxon>
        <taxon>Pseudomonadati</taxon>
        <taxon>Thermodesulfobacteriota</taxon>
        <taxon>Desulfobaccia</taxon>
        <taxon>Desulfobaccales</taxon>
        <taxon>Desulfobaccaceae</taxon>
        <taxon>Desulfobacca</taxon>
    </lineage>
</organism>
<dbReference type="AlphaFoldDB" id="A0A7V6A2T8"/>
<reference evidence="1" key="1">
    <citation type="journal article" date="2020" name="mSystems">
        <title>Genome- and Community-Level Interaction Insights into Carbon Utilization and Element Cycling Functions of Hydrothermarchaeota in Hydrothermal Sediment.</title>
        <authorList>
            <person name="Zhou Z."/>
            <person name="Liu Y."/>
            <person name="Xu W."/>
            <person name="Pan J."/>
            <person name="Luo Z.H."/>
            <person name="Li M."/>
        </authorList>
    </citation>
    <scope>NUCLEOTIDE SEQUENCE [LARGE SCALE GENOMIC DNA]</scope>
    <source>
        <strain evidence="1">SpSt-767</strain>
    </source>
</reference>
<protein>
    <submittedName>
        <fullName evidence="1">Uncharacterized protein</fullName>
    </submittedName>
</protein>
<name>A0A7V6A2T8_9BACT</name>
<gene>
    <name evidence="1" type="ORF">ENV52_05625</name>
</gene>
<dbReference type="EMBL" id="DTGR01000086">
    <property type="protein sequence ID" value="HHS29165.1"/>
    <property type="molecule type" value="Genomic_DNA"/>
</dbReference>
<evidence type="ECO:0000313" key="1">
    <source>
        <dbReference type="EMBL" id="HHS29165.1"/>
    </source>
</evidence>
<comment type="caution">
    <text evidence="1">The sequence shown here is derived from an EMBL/GenBank/DDBJ whole genome shotgun (WGS) entry which is preliminary data.</text>
</comment>
<accession>A0A7V6A2T8</accession>